<dbReference type="AlphaFoldDB" id="A0A1G8UYU3"/>
<dbReference type="SMART" id="SM00974">
    <property type="entry name" value="T5orf172"/>
    <property type="match status" value="1"/>
</dbReference>
<dbReference type="InterPro" id="IPR018306">
    <property type="entry name" value="Phage_T5_Orf172_DNA-bd"/>
</dbReference>
<name>A0A1G8UYU3_9RHOB</name>
<dbReference type="RefSeq" id="WP_089852525.1">
    <property type="nucleotide sequence ID" value="NZ_FNEJ01000054.1"/>
</dbReference>
<evidence type="ECO:0000313" key="3">
    <source>
        <dbReference type="Proteomes" id="UP000199093"/>
    </source>
</evidence>
<feature type="domain" description="Bacteriophage T5 Orf172 DNA-binding" evidence="1">
    <location>
        <begin position="289"/>
        <end position="384"/>
    </location>
</feature>
<dbReference type="EMBL" id="FNEJ01000054">
    <property type="protein sequence ID" value="SDJ58120.1"/>
    <property type="molecule type" value="Genomic_DNA"/>
</dbReference>
<dbReference type="Pfam" id="PF13455">
    <property type="entry name" value="MUG113"/>
    <property type="match status" value="1"/>
</dbReference>
<proteinExistence type="predicted"/>
<dbReference type="STRING" id="555512.SAMN04487993_10543"/>
<sequence>MSRSSRPSLEDIFAEDDEFGLLDVKPRAARGGAVQDRSVTALLEVTNFYEHHSRLPDPDAMDHDEMRLGAIWETVKRAPTDQMRAVDRLGLISGEATPAPRSWQDDPIDTDIPDSLDDIFADDDLDVDASLVELKHTTPSAERHVPDHRAEFVPCHDFEQFRERFETVQRGLEAGERQASPVRKWSVIEPIEGDFFIRNGLLAMIAEKSEMTARGGSRDHRLRVIFSNGTESDPLMSSFRKSLNEDKTARMVQKVGLGPLDPEWESDRLELSGTIYVARSRSEIPAIKEQRMILHKIGVTSQDVARRVADARNDPTFLLAPVEIIATYSLQNLSRSKVENLLHRFFAAARPKELFVTDRFGKKVFPKEWFYVLPEHVGQAAKLIEEGTLHRHRYEVSTQRIVTKA</sequence>
<accession>A0A1G8UYU3</accession>
<organism evidence="2 3">
    <name type="scientific">Salipiger marinus</name>
    <dbReference type="NCBI Taxonomy" id="555512"/>
    <lineage>
        <taxon>Bacteria</taxon>
        <taxon>Pseudomonadati</taxon>
        <taxon>Pseudomonadota</taxon>
        <taxon>Alphaproteobacteria</taxon>
        <taxon>Rhodobacterales</taxon>
        <taxon>Roseobacteraceae</taxon>
        <taxon>Salipiger</taxon>
    </lineage>
</organism>
<protein>
    <submittedName>
        <fullName evidence="2">T5orf172 domain-containing protein</fullName>
    </submittedName>
</protein>
<reference evidence="2 3" key="1">
    <citation type="submission" date="2016-10" db="EMBL/GenBank/DDBJ databases">
        <authorList>
            <person name="de Groot N.N."/>
        </authorList>
    </citation>
    <scope>NUCLEOTIDE SEQUENCE [LARGE SCALE GENOMIC DNA]</scope>
    <source>
        <strain evidence="2 3">DSM 26424</strain>
    </source>
</reference>
<gene>
    <name evidence="2" type="ORF">SAMN04487993_10543</name>
</gene>
<evidence type="ECO:0000259" key="1">
    <source>
        <dbReference type="SMART" id="SM00974"/>
    </source>
</evidence>
<evidence type="ECO:0000313" key="2">
    <source>
        <dbReference type="EMBL" id="SDJ58120.1"/>
    </source>
</evidence>
<keyword evidence="3" id="KW-1185">Reference proteome</keyword>
<dbReference type="OrthoDB" id="9814995at2"/>
<dbReference type="Proteomes" id="UP000199093">
    <property type="component" value="Unassembled WGS sequence"/>
</dbReference>